<keyword evidence="3" id="KW-1185">Reference proteome</keyword>
<dbReference type="RefSeq" id="WP_111881540.1">
    <property type="nucleotide sequence ID" value="NZ_CBCSGC010000042.1"/>
</dbReference>
<comment type="caution">
    <text evidence="2">The sequence shown here is derived from an EMBL/GenBank/DDBJ whole genome shotgun (WGS) entry which is preliminary data.</text>
</comment>
<dbReference type="SUPFAM" id="SSF101801">
    <property type="entry name" value="Surface presentation of antigens (SPOA)"/>
    <property type="match status" value="1"/>
</dbReference>
<proteinExistence type="predicted"/>
<organism evidence="2 3">
    <name type="scientific">Paracidovorax anthurii</name>
    <dbReference type="NCBI Taxonomy" id="78229"/>
    <lineage>
        <taxon>Bacteria</taxon>
        <taxon>Pseudomonadati</taxon>
        <taxon>Pseudomonadota</taxon>
        <taxon>Betaproteobacteria</taxon>
        <taxon>Burkholderiales</taxon>
        <taxon>Comamonadaceae</taxon>
        <taxon>Paracidovorax</taxon>
    </lineage>
</organism>
<name>A0A328YQH0_9BURK</name>
<sequence length="273" mass="28999">MVSQMNGRGGEGGLLSLEDSHLQARALRVWSGAERAGVRDALQALYDGWRADWGLSLAGDPEIRVADDGVVDGALDEPAARQALYSWMFGEPGGRVHAGEGGDMAEQLCMQAWESWQQRLLRVAQSLSNDSVPGESAPAPWSGALRVVFPWGAQAWGWHLDAKAVAAVLSLHGLPRHSDVTPPAGDWPPLVPLAGALDRHGLAVRVELQPVALSLGQLQMLAIGDVITLEHRLDEPALLHLGGPPDGETGVPVCASWLGQCRGQVAIELLPLS</sequence>
<keyword evidence="2" id="KW-0969">Cilium</keyword>
<accession>A0A328YQH0</accession>
<keyword evidence="2" id="KW-0966">Cell projection</keyword>
<dbReference type="Pfam" id="PF01052">
    <property type="entry name" value="FliMN_C"/>
    <property type="match status" value="1"/>
</dbReference>
<gene>
    <name evidence="2" type="ORF">AX018_106014</name>
</gene>
<evidence type="ECO:0000313" key="3">
    <source>
        <dbReference type="Proteomes" id="UP000248856"/>
    </source>
</evidence>
<dbReference type="Gene3D" id="2.30.330.10">
    <property type="entry name" value="SpoA-like"/>
    <property type="match status" value="1"/>
</dbReference>
<feature type="domain" description="Flagellar motor switch protein FliN-like C-terminal" evidence="1">
    <location>
        <begin position="202"/>
        <end position="250"/>
    </location>
</feature>
<evidence type="ECO:0000259" key="1">
    <source>
        <dbReference type="Pfam" id="PF01052"/>
    </source>
</evidence>
<dbReference type="Proteomes" id="UP000248856">
    <property type="component" value="Unassembled WGS sequence"/>
</dbReference>
<reference evidence="2 3" key="1">
    <citation type="submission" date="2018-06" db="EMBL/GenBank/DDBJ databases">
        <title>Genomic Encyclopedia of Archaeal and Bacterial Type Strains, Phase II (KMG-II): from individual species to whole genera.</title>
        <authorList>
            <person name="Goeker M."/>
        </authorList>
    </citation>
    <scope>NUCLEOTIDE SEQUENCE [LARGE SCALE GENOMIC DNA]</scope>
    <source>
        <strain evidence="2 3">CFPB 3232</strain>
    </source>
</reference>
<keyword evidence="2" id="KW-0282">Flagellum</keyword>
<protein>
    <submittedName>
        <fullName evidence="2">Type III flagellar switch regulator (C-ring) FliN</fullName>
    </submittedName>
</protein>
<dbReference type="EMBL" id="QLTA01000060">
    <property type="protein sequence ID" value="RAR75900.1"/>
    <property type="molecule type" value="Genomic_DNA"/>
</dbReference>
<dbReference type="AlphaFoldDB" id="A0A328YQH0"/>
<dbReference type="InterPro" id="IPR001543">
    <property type="entry name" value="FliN-like_C"/>
</dbReference>
<dbReference type="OrthoDB" id="8781309at2"/>
<evidence type="ECO:0000313" key="2">
    <source>
        <dbReference type="EMBL" id="RAR75900.1"/>
    </source>
</evidence>
<dbReference type="InterPro" id="IPR036429">
    <property type="entry name" value="SpoA-like_sf"/>
</dbReference>